<keyword evidence="6" id="KW-0472">Membrane</keyword>
<evidence type="ECO:0000256" key="6">
    <source>
        <dbReference type="SAM" id="Phobius"/>
    </source>
</evidence>
<evidence type="ECO:0000256" key="2">
    <source>
        <dbReference type="ARBA" id="ARBA00022630"/>
    </source>
</evidence>
<evidence type="ECO:0008006" key="9">
    <source>
        <dbReference type="Google" id="ProtNLM"/>
    </source>
</evidence>
<feature type="region of interest" description="Disordered" evidence="5">
    <location>
        <begin position="52"/>
        <end position="82"/>
    </location>
</feature>
<dbReference type="OrthoDB" id="3244603at2759"/>
<evidence type="ECO:0000313" key="8">
    <source>
        <dbReference type="Proteomes" id="UP000030693"/>
    </source>
</evidence>
<keyword evidence="4" id="KW-0560">Oxidoreductase</keyword>
<dbReference type="PANTHER" id="PTHR42913">
    <property type="entry name" value="APOPTOSIS-INDUCING FACTOR 1"/>
    <property type="match status" value="1"/>
</dbReference>
<dbReference type="GO" id="GO:0019646">
    <property type="term" value="P:aerobic electron transport chain"/>
    <property type="evidence" value="ECO:0007669"/>
    <property type="project" value="TreeGrafter"/>
</dbReference>
<dbReference type="InterPro" id="IPR036188">
    <property type="entry name" value="FAD/NAD-bd_sf"/>
</dbReference>
<keyword evidence="2" id="KW-0285">Flavoprotein</keyword>
<feature type="region of interest" description="Disordered" evidence="5">
    <location>
        <begin position="272"/>
        <end position="297"/>
    </location>
</feature>
<keyword evidence="6" id="KW-0812">Transmembrane</keyword>
<dbReference type="EMBL" id="KB932215">
    <property type="protein sequence ID" value="KCV67604.1"/>
    <property type="molecule type" value="Genomic_DNA"/>
</dbReference>
<dbReference type="Gene3D" id="3.50.50.100">
    <property type="match status" value="1"/>
</dbReference>
<dbReference type="RefSeq" id="XP_009497942.1">
    <property type="nucleotide sequence ID" value="XM_009499667.1"/>
</dbReference>
<dbReference type="SUPFAM" id="SSF51905">
    <property type="entry name" value="FAD/NAD(P)-binding domain"/>
    <property type="match status" value="1"/>
</dbReference>
<keyword evidence="3" id="KW-0274">FAD</keyword>
<dbReference type="PANTHER" id="PTHR42913:SF3">
    <property type="entry name" value="64 KDA MITOCHONDRIAL NADH DEHYDROGENASE (EUROFUNG)"/>
    <property type="match status" value="1"/>
</dbReference>
<accession>A0A058Z020</accession>
<evidence type="ECO:0000256" key="4">
    <source>
        <dbReference type="ARBA" id="ARBA00023002"/>
    </source>
</evidence>
<dbReference type="Proteomes" id="UP000030693">
    <property type="component" value="Unassembled WGS sequence"/>
</dbReference>
<reference evidence="7" key="1">
    <citation type="submission" date="2013-04" db="EMBL/GenBank/DDBJ databases">
        <title>The Genome Sequence of Fonticula alba ATCC 38817.</title>
        <authorList>
            <consortium name="The Broad Institute Genomics Platform"/>
            <person name="Russ C."/>
            <person name="Cuomo C."/>
            <person name="Burger G."/>
            <person name="Gray M.W."/>
            <person name="Holland P.W.H."/>
            <person name="King N."/>
            <person name="Lang F.B.F."/>
            <person name="Roger A.J."/>
            <person name="Ruiz-Trillo I."/>
            <person name="Brown M."/>
            <person name="Walker B."/>
            <person name="Young S."/>
            <person name="Zeng Q."/>
            <person name="Gargeya S."/>
            <person name="Fitzgerald M."/>
            <person name="Haas B."/>
            <person name="Abouelleil A."/>
            <person name="Allen A.W."/>
            <person name="Alvarado L."/>
            <person name="Arachchi H.M."/>
            <person name="Berlin A.M."/>
            <person name="Chapman S.B."/>
            <person name="Gainer-Dewar J."/>
            <person name="Goldberg J."/>
            <person name="Griggs A."/>
            <person name="Gujja S."/>
            <person name="Hansen M."/>
            <person name="Howarth C."/>
            <person name="Imamovic A."/>
            <person name="Ireland A."/>
            <person name="Larimer J."/>
            <person name="McCowan C."/>
            <person name="Murphy C."/>
            <person name="Pearson M."/>
            <person name="Poon T.W."/>
            <person name="Priest M."/>
            <person name="Roberts A."/>
            <person name="Saif S."/>
            <person name="Shea T."/>
            <person name="Sisk P."/>
            <person name="Sykes S."/>
            <person name="Wortman J."/>
            <person name="Nusbaum C."/>
            <person name="Birren B."/>
        </authorList>
    </citation>
    <scope>NUCLEOTIDE SEQUENCE [LARGE SCALE GENOMIC DNA]</scope>
    <source>
        <strain evidence="7">ATCC 38817</strain>
    </source>
</reference>
<name>A0A058Z020_FONAL</name>
<evidence type="ECO:0000256" key="5">
    <source>
        <dbReference type="SAM" id="MobiDB-lite"/>
    </source>
</evidence>
<keyword evidence="6" id="KW-1133">Transmembrane helix</keyword>
<evidence type="ECO:0000313" key="7">
    <source>
        <dbReference type="EMBL" id="KCV67604.1"/>
    </source>
</evidence>
<comment type="cofactor">
    <cofactor evidence="1">
        <name>FAD</name>
        <dbReference type="ChEBI" id="CHEBI:57692"/>
    </cofactor>
</comment>
<dbReference type="GeneID" id="20530596"/>
<keyword evidence="8" id="KW-1185">Reference proteome</keyword>
<organism evidence="7">
    <name type="scientific">Fonticula alba</name>
    <name type="common">Slime mold</name>
    <dbReference type="NCBI Taxonomy" id="691883"/>
    <lineage>
        <taxon>Eukaryota</taxon>
        <taxon>Rotosphaerida</taxon>
        <taxon>Fonticulaceae</taxon>
        <taxon>Fonticula</taxon>
    </lineage>
</organism>
<dbReference type="InterPro" id="IPR051169">
    <property type="entry name" value="NADH-Q_oxidoreductase"/>
</dbReference>
<gene>
    <name evidence="7" type="ORF">H696_05871</name>
</gene>
<dbReference type="AlphaFoldDB" id="A0A058Z020"/>
<evidence type="ECO:0000256" key="1">
    <source>
        <dbReference type="ARBA" id="ARBA00001974"/>
    </source>
</evidence>
<sequence length="369" mass="37746">MARVHLVDPGTCVLGNATLGPALRQRVLELLRDPDRSPNIRLHLGSRVVRVLGPGEADSGPGPGGCSGPPPASGAGDGDRPGARADQAIRVVLRPASARDAIAAGAEQAAERHLACGLLIWAAGNQPAELVHSLDRCFRREPRTGRLLVDGFLRAVMEPGDAEGDSMAPAVDASGEVMAGGHTVDRGIFVAGDSAAPLDPAAGPWPMSAQLAKHHGVYLGQVFSSYARRPGPFRYVHRGFLCGLGTRRGPCQEAVVDFVTVPGSVVAGGDAGSGAMASPPAVPGPHPPADMASGGSLPAEMAPSGACPAAAARPPTGRLPIGMLAGRLAAWVWCLAYPAMAAGFNLGFGLRVAVDLLRGMVGKSHDMDR</sequence>
<proteinExistence type="predicted"/>
<protein>
    <recommendedName>
        <fullName evidence="9">FAD/NAD(P)-binding domain-containing protein</fullName>
    </recommendedName>
</protein>
<feature type="transmembrane region" description="Helical" evidence="6">
    <location>
        <begin position="330"/>
        <end position="354"/>
    </location>
</feature>
<evidence type="ECO:0000256" key="3">
    <source>
        <dbReference type="ARBA" id="ARBA00022827"/>
    </source>
</evidence>
<dbReference type="GO" id="GO:0003955">
    <property type="term" value="F:NAD(P)H dehydrogenase (quinone) activity"/>
    <property type="evidence" value="ECO:0007669"/>
    <property type="project" value="TreeGrafter"/>
</dbReference>